<organism evidence="1 2">
    <name type="scientific">Salix brachista</name>
    <dbReference type="NCBI Taxonomy" id="2182728"/>
    <lineage>
        <taxon>Eukaryota</taxon>
        <taxon>Viridiplantae</taxon>
        <taxon>Streptophyta</taxon>
        <taxon>Embryophyta</taxon>
        <taxon>Tracheophyta</taxon>
        <taxon>Spermatophyta</taxon>
        <taxon>Magnoliopsida</taxon>
        <taxon>eudicotyledons</taxon>
        <taxon>Gunneridae</taxon>
        <taxon>Pentapetalae</taxon>
        <taxon>rosids</taxon>
        <taxon>fabids</taxon>
        <taxon>Malpighiales</taxon>
        <taxon>Salicaceae</taxon>
        <taxon>Saliceae</taxon>
        <taxon>Salix</taxon>
    </lineage>
</organism>
<sequence>MISSADPGYSEGRLAADEVYLERKCTNYALLGDDIVIADKKEAECYFDMLLGDLPNTIGTMAVMNKYGNRSLRVSLRLRGASSAIFYVPTEMDSLLGGNEATSKDEKMCVVPVLEWKLLDRREGNRRYQRRSWEVGFFFFLADRMIKYSENRLLGRLPSDWNRGWKGYVYGHSNGRLPDDPWNGILTNGLAPLPFMDMDSIAILAAFLVMRR</sequence>
<name>A0A5N5J025_9ROSI</name>
<dbReference type="Proteomes" id="UP000326939">
    <property type="component" value="Mitochondrion MT"/>
</dbReference>
<accession>A0A5N5J025</accession>
<keyword evidence="1" id="KW-0496">Mitochondrion</keyword>
<protein>
    <submittedName>
        <fullName evidence="1">Uncharacterized protein</fullName>
    </submittedName>
</protein>
<proteinExistence type="predicted"/>
<reference evidence="2" key="1">
    <citation type="journal article" date="2019" name="Gigascience">
        <title>De novo genome assembly of the endangered Acer yangbiense, a plant species with extremely small populations endemic to Yunnan Province, China.</title>
        <authorList>
            <person name="Yang J."/>
            <person name="Wariss H.M."/>
            <person name="Tao L."/>
            <person name="Zhang R."/>
            <person name="Yun Q."/>
            <person name="Hollingsworth P."/>
            <person name="Dao Z."/>
            <person name="Luo G."/>
            <person name="Guo H."/>
            <person name="Ma Y."/>
            <person name="Sun W."/>
        </authorList>
    </citation>
    <scope>NUCLEOTIDE SEQUENCE [LARGE SCALE GENOMIC DNA]</scope>
    <source>
        <strain evidence="2">cv. br00</strain>
    </source>
</reference>
<keyword evidence="2" id="KW-1185">Reference proteome</keyword>
<evidence type="ECO:0000313" key="2">
    <source>
        <dbReference type="Proteomes" id="UP000326939"/>
    </source>
</evidence>
<gene>
    <name evidence="1" type="ORF">DKX38_030089</name>
</gene>
<dbReference type="AlphaFoldDB" id="A0A5N5J025"/>
<dbReference type="EMBL" id="VDCV01000020">
    <property type="protein sequence ID" value="KAB5511294.1"/>
    <property type="molecule type" value="Genomic_DNA"/>
</dbReference>
<evidence type="ECO:0000313" key="1">
    <source>
        <dbReference type="EMBL" id="KAB5511294.1"/>
    </source>
</evidence>
<comment type="caution">
    <text evidence="1">The sequence shown here is derived from an EMBL/GenBank/DDBJ whole genome shotgun (WGS) entry which is preliminary data.</text>
</comment>
<geneLocation type="mitochondrion" evidence="1"/>